<protein>
    <recommendedName>
        <fullName evidence="2">Triosephosphate isomerase</fullName>
        <ecNumber evidence="2">5.3.1.1</ecNumber>
    </recommendedName>
</protein>
<dbReference type="Gene3D" id="3.20.20.70">
    <property type="entry name" value="Aldolase class I"/>
    <property type="match status" value="1"/>
</dbReference>
<dbReference type="Pfam" id="PF00121">
    <property type="entry name" value="TIM"/>
    <property type="match status" value="1"/>
</dbReference>
<evidence type="ECO:0000256" key="2">
    <source>
        <dbReference type="RuleBase" id="RU363013"/>
    </source>
</evidence>
<dbReference type="GO" id="GO:0046166">
    <property type="term" value="P:glyceraldehyde-3-phosphate biosynthetic process"/>
    <property type="evidence" value="ECO:0007669"/>
    <property type="project" value="TreeGrafter"/>
</dbReference>
<evidence type="ECO:0000313" key="3">
    <source>
        <dbReference type="EMBL" id="SDT47859.1"/>
    </source>
</evidence>
<comment type="similarity">
    <text evidence="2">Belongs to the triosephosphate isomerase family.</text>
</comment>
<comment type="pathway">
    <text evidence="2">Carbohydrate biosynthesis; gluconeogenesis.</text>
</comment>
<dbReference type="AlphaFoldDB" id="A0A1H2APX1"/>
<dbReference type="InterPro" id="IPR000652">
    <property type="entry name" value="Triosephosphate_isomerase"/>
</dbReference>
<keyword evidence="2" id="KW-0963">Cytoplasm</keyword>
<dbReference type="RefSeq" id="WP_091531393.1">
    <property type="nucleotide sequence ID" value="NZ_LT629772.1"/>
</dbReference>
<dbReference type="GO" id="GO:0006096">
    <property type="term" value="P:glycolytic process"/>
    <property type="evidence" value="ECO:0007669"/>
    <property type="project" value="UniProtKB-UniPathway"/>
</dbReference>
<name>A0A1H2APX1_9ACTN</name>
<keyword evidence="2" id="KW-0324">Glycolysis</keyword>
<evidence type="ECO:0000313" key="4">
    <source>
        <dbReference type="Proteomes" id="UP000199103"/>
    </source>
</evidence>
<dbReference type="OrthoDB" id="9809429at2"/>
<dbReference type="GO" id="GO:0004807">
    <property type="term" value="F:triose-phosphate isomerase activity"/>
    <property type="evidence" value="ECO:0007669"/>
    <property type="project" value="UniProtKB-EC"/>
</dbReference>
<reference evidence="3 4" key="1">
    <citation type="submission" date="2016-10" db="EMBL/GenBank/DDBJ databases">
        <authorList>
            <person name="de Groot N.N."/>
        </authorList>
    </citation>
    <scope>NUCLEOTIDE SEQUENCE [LARGE SCALE GENOMIC DNA]</scope>
    <source>
        <strain evidence="3 4">DSM 21800</strain>
    </source>
</reference>
<proteinExistence type="inferred from homology"/>
<dbReference type="EMBL" id="LT629772">
    <property type="protein sequence ID" value="SDT47859.1"/>
    <property type="molecule type" value="Genomic_DNA"/>
</dbReference>
<dbReference type="EC" id="5.3.1.1" evidence="2"/>
<comment type="catalytic activity">
    <reaction evidence="2">
        <text>D-glyceraldehyde 3-phosphate = dihydroxyacetone phosphate</text>
        <dbReference type="Rhea" id="RHEA:18585"/>
        <dbReference type="ChEBI" id="CHEBI:57642"/>
        <dbReference type="ChEBI" id="CHEBI:59776"/>
        <dbReference type="EC" id="5.3.1.1"/>
    </reaction>
</comment>
<gene>
    <name evidence="3" type="ORF">SAMN04489812_6120</name>
</gene>
<dbReference type="PANTHER" id="PTHR21139">
    <property type="entry name" value="TRIOSEPHOSPHATE ISOMERASE"/>
    <property type="match status" value="1"/>
</dbReference>
<dbReference type="PROSITE" id="PS51440">
    <property type="entry name" value="TIM_2"/>
    <property type="match status" value="1"/>
</dbReference>
<dbReference type="GO" id="GO:0006094">
    <property type="term" value="P:gluconeogenesis"/>
    <property type="evidence" value="ECO:0007669"/>
    <property type="project" value="UniProtKB-UniPathway"/>
</dbReference>
<accession>A0A1H2APX1</accession>
<keyword evidence="1 2" id="KW-0413">Isomerase</keyword>
<dbReference type="GO" id="GO:0005829">
    <property type="term" value="C:cytosol"/>
    <property type="evidence" value="ECO:0007669"/>
    <property type="project" value="TreeGrafter"/>
</dbReference>
<dbReference type="UniPathway" id="UPA00109">
    <property type="reaction ID" value="UER00189"/>
</dbReference>
<comment type="pathway">
    <text evidence="2">Carbohydrate degradation; glycolysis; D-glyceraldehyde 3-phosphate from glycerone phosphate: step 1/1.</text>
</comment>
<dbReference type="GO" id="GO:0019563">
    <property type="term" value="P:glycerol catabolic process"/>
    <property type="evidence" value="ECO:0007669"/>
    <property type="project" value="TreeGrafter"/>
</dbReference>
<comment type="subcellular location">
    <subcellularLocation>
        <location evidence="2">Cytoplasm</location>
    </subcellularLocation>
</comment>
<dbReference type="UniPathway" id="UPA00138"/>
<evidence type="ECO:0000256" key="1">
    <source>
        <dbReference type="ARBA" id="ARBA00023235"/>
    </source>
</evidence>
<organism evidence="3 4">
    <name type="scientific">Microlunatus soli</name>
    <dbReference type="NCBI Taxonomy" id="630515"/>
    <lineage>
        <taxon>Bacteria</taxon>
        <taxon>Bacillati</taxon>
        <taxon>Actinomycetota</taxon>
        <taxon>Actinomycetes</taxon>
        <taxon>Propionibacteriales</taxon>
        <taxon>Propionibacteriaceae</taxon>
        <taxon>Microlunatus</taxon>
    </lineage>
</organism>
<comment type="subunit">
    <text evidence="2">Homodimer.</text>
</comment>
<dbReference type="PANTHER" id="PTHR21139:SF2">
    <property type="entry name" value="TRIOSEPHOSPHATE ISOMERASE"/>
    <property type="match status" value="1"/>
</dbReference>
<dbReference type="CDD" id="cd00311">
    <property type="entry name" value="TIM"/>
    <property type="match status" value="1"/>
</dbReference>
<dbReference type="STRING" id="630515.SAMN04489812_6120"/>
<keyword evidence="2" id="KW-0312">Gluconeogenesis</keyword>
<sequence>MTRAPIFLGVSLKMYLDHEATLRWVTDVVATADSEPAVRDGRVRVAVLPTFVSVDAVAAATRGTPVAVGAQDLAWADHGAFTGEVSGRDLASLGCRYVEVGHAERRQLFGEDDKIIASKLAAAARNGLIPILCVGEQDHLSPERAVDLCRQQVLSALAEVDSGLDELIIAYEPVWAIGAEQPADADHVRAVCRQLRAGLADDHRTEQVRVIYGGSAGPGLLTELGDAVDGLFLGRFAHDPEAFGRVIGEAAAMGRS</sequence>
<dbReference type="SUPFAM" id="SSF51351">
    <property type="entry name" value="Triosephosphate isomerase (TIM)"/>
    <property type="match status" value="1"/>
</dbReference>
<keyword evidence="4" id="KW-1185">Reference proteome</keyword>
<dbReference type="Proteomes" id="UP000199103">
    <property type="component" value="Chromosome I"/>
</dbReference>
<dbReference type="InterPro" id="IPR013785">
    <property type="entry name" value="Aldolase_TIM"/>
</dbReference>
<dbReference type="InterPro" id="IPR035990">
    <property type="entry name" value="TIM_sf"/>
</dbReference>